<comment type="caution">
    <text evidence="1">The sequence shown here is derived from an EMBL/GenBank/DDBJ whole genome shotgun (WGS) entry which is preliminary data.</text>
</comment>
<keyword evidence="2" id="KW-1185">Reference proteome</keyword>
<organism evidence="1 2">
    <name type="scientific">Actinomadura citrea</name>
    <dbReference type="NCBI Taxonomy" id="46158"/>
    <lineage>
        <taxon>Bacteria</taxon>
        <taxon>Bacillati</taxon>
        <taxon>Actinomycetota</taxon>
        <taxon>Actinomycetes</taxon>
        <taxon>Streptosporangiales</taxon>
        <taxon>Thermomonosporaceae</taxon>
        <taxon>Actinomadura</taxon>
    </lineage>
</organism>
<dbReference type="AlphaFoldDB" id="A0A7Y9KG86"/>
<dbReference type="RefSeq" id="WP_268247845.1">
    <property type="nucleotide sequence ID" value="NZ_BMRD01000017.1"/>
</dbReference>
<name>A0A7Y9KG86_9ACTN</name>
<reference evidence="1 2" key="1">
    <citation type="submission" date="2020-07" db="EMBL/GenBank/DDBJ databases">
        <title>Sequencing the genomes of 1000 actinobacteria strains.</title>
        <authorList>
            <person name="Klenk H.-P."/>
        </authorList>
    </citation>
    <scope>NUCLEOTIDE SEQUENCE [LARGE SCALE GENOMIC DNA]</scope>
    <source>
        <strain evidence="1 2">DSM 43461</strain>
    </source>
</reference>
<accession>A0A7Y9KG86</accession>
<evidence type="ECO:0000313" key="1">
    <source>
        <dbReference type="EMBL" id="NYE16390.1"/>
    </source>
</evidence>
<sequence>MRSVFAAECLEMVEHSRTGAEAAGEDAVMQDVLAQWRGFQCPKG</sequence>
<protein>
    <submittedName>
        <fullName evidence="1">Uncharacterized protein</fullName>
    </submittedName>
</protein>
<evidence type="ECO:0000313" key="2">
    <source>
        <dbReference type="Proteomes" id="UP000591272"/>
    </source>
</evidence>
<proteinExistence type="predicted"/>
<dbReference type="Proteomes" id="UP000591272">
    <property type="component" value="Unassembled WGS sequence"/>
</dbReference>
<dbReference type="EMBL" id="JACCBT010000001">
    <property type="protein sequence ID" value="NYE16390.1"/>
    <property type="molecule type" value="Genomic_DNA"/>
</dbReference>
<gene>
    <name evidence="1" type="ORF">BJ999_006686</name>
</gene>